<sequence>MTLEEALEISRMCKEDLYPPVNTIVLCQAISTIVKEKGKCKEIYYIIDWLNQIYSDFKE</sequence>
<accession>A0A1G7TWJ5</accession>
<reference evidence="1 2" key="1">
    <citation type="submission" date="2016-10" db="EMBL/GenBank/DDBJ databases">
        <authorList>
            <person name="de Groot N.N."/>
        </authorList>
    </citation>
    <scope>NUCLEOTIDE SEQUENCE [LARGE SCALE GENOMIC DNA]</scope>
    <source>
        <strain evidence="1 2">DSM 569</strain>
    </source>
</reference>
<name>A0A1G7TWJ5_THETY</name>
<gene>
    <name evidence="1" type="ORF">SAMN04244560_02272</name>
</gene>
<dbReference type="AlphaFoldDB" id="A0A1G7TWJ5"/>
<protein>
    <submittedName>
        <fullName evidence="1">Uncharacterized protein</fullName>
    </submittedName>
</protein>
<evidence type="ECO:0000313" key="1">
    <source>
        <dbReference type="EMBL" id="SDG38870.1"/>
    </source>
</evidence>
<proteinExistence type="predicted"/>
<dbReference type="RefSeq" id="WP_074592826.1">
    <property type="nucleotide sequence ID" value="NZ_FNBS01000069.1"/>
</dbReference>
<dbReference type="EMBL" id="FNBS01000069">
    <property type="protein sequence ID" value="SDG38870.1"/>
    <property type="molecule type" value="Genomic_DNA"/>
</dbReference>
<evidence type="ECO:0000313" key="2">
    <source>
        <dbReference type="Proteomes" id="UP000183404"/>
    </source>
</evidence>
<dbReference type="Proteomes" id="UP000183404">
    <property type="component" value="Unassembled WGS sequence"/>
</dbReference>
<organism evidence="1 2">
    <name type="scientific">Thermoanaerobacter thermohydrosulfuricus</name>
    <name type="common">Clostridium thermohydrosulfuricum</name>
    <dbReference type="NCBI Taxonomy" id="1516"/>
    <lineage>
        <taxon>Bacteria</taxon>
        <taxon>Bacillati</taxon>
        <taxon>Bacillota</taxon>
        <taxon>Clostridia</taxon>
        <taxon>Thermoanaerobacterales</taxon>
        <taxon>Thermoanaerobacteraceae</taxon>
        <taxon>Thermoanaerobacter</taxon>
    </lineage>
</organism>